<name>A0A9E2KQ03_9GAMM</name>
<evidence type="ECO:0000256" key="5">
    <source>
        <dbReference type="ARBA" id="ARBA00022801"/>
    </source>
</evidence>
<dbReference type="GO" id="GO:0005737">
    <property type="term" value="C:cytoplasm"/>
    <property type="evidence" value="ECO:0007669"/>
    <property type="project" value="TreeGrafter"/>
</dbReference>
<evidence type="ECO:0000256" key="1">
    <source>
        <dbReference type="ARBA" id="ARBA00001947"/>
    </source>
</evidence>
<evidence type="ECO:0000256" key="4">
    <source>
        <dbReference type="ARBA" id="ARBA00022723"/>
    </source>
</evidence>
<dbReference type="PANTHER" id="PTHR43668">
    <property type="entry name" value="ALLANTOINASE"/>
    <property type="match status" value="1"/>
</dbReference>
<comment type="caution">
    <text evidence="7">The sequence shown here is derived from an EMBL/GenBank/DDBJ whole genome shotgun (WGS) entry which is preliminary data.</text>
</comment>
<comment type="similarity">
    <text evidence="3">Belongs to the metallo-dependent hydrolases superfamily. DHOase family. Class I DHOase subfamily.</text>
</comment>
<reference evidence="7" key="1">
    <citation type="journal article" date="2021" name="PeerJ">
        <title>Extensive microbial diversity within the chicken gut microbiome revealed by metagenomics and culture.</title>
        <authorList>
            <person name="Gilroy R."/>
            <person name="Ravi A."/>
            <person name="Getino M."/>
            <person name="Pursley I."/>
            <person name="Horton D.L."/>
            <person name="Alikhan N.F."/>
            <person name="Baker D."/>
            <person name="Gharbi K."/>
            <person name="Hall N."/>
            <person name="Watson M."/>
            <person name="Adriaenssens E.M."/>
            <person name="Foster-Nyarko E."/>
            <person name="Jarju S."/>
            <person name="Secka A."/>
            <person name="Antonio M."/>
            <person name="Oren A."/>
            <person name="Chaudhuri R.R."/>
            <person name="La Ragione R."/>
            <person name="Hildebrand F."/>
            <person name="Pallen M.J."/>
        </authorList>
    </citation>
    <scope>NUCLEOTIDE SEQUENCE</scope>
    <source>
        <strain evidence="7">687</strain>
    </source>
</reference>
<dbReference type="GO" id="GO:0004038">
    <property type="term" value="F:allantoinase activity"/>
    <property type="evidence" value="ECO:0007669"/>
    <property type="project" value="TreeGrafter"/>
</dbReference>
<protein>
    <submittedName>
        <fullName evidence="7">Amidohydrolase family protein</fullName>
    </submittedName>
</protein>
<proteinExistence type="inferred from homology"/>
<dbReference type="GO" id="GO:0046872">
    <property type="term" value="F:metal ion binding"/>
    <property type="evidence" value="ECO:0007669"/>
    <property type="project" value="UniProtKB-KW"/>
</dbReference>
<reference evidence="7" key="2">
    <citation type="submission" date="2021-04" db="EMBL/GenBank/DDBJ databases">
        <authorList>
            <person name="Gilroy R."/>
        </authorList>
    </citation>
    <scope>NUCLEOTIDE SEQUENCE</scope>
    <source>
        <strain evidence="7">687</strain>
    </source>
</reference>
<sequence length="448" mass="48835">MMNKILLKDAQVVEPQRISRQCVLIEGERIVKIAPDISADNAYVIDCHELLAIPGMIDAHVHFRQPGMEHKADILHEAQAAVLGGVTSYMEMPNTLPPTLNAQAVADKQAIAARDSAANYAFYLGADDRNLEDVKRADPTTIPAIKVYMGSTTGSLLLDDEHILHQVFKAAPMMICAHCEDNAYINAQLKRVKAQYGDNIPFALHPIIRGRDCCINSAKMAINTALDTGAKLHIMHLSTKEECAILQYFAQGDLATRQISGEGCIPHLFFSEGDYARLKGLLKCNPAVKSEGDRLSLIKAIKSGAISTVGTDHAPHEWAVKCGSYLNTASGIPSVQFALQALLELWQRRELTLEEVIKVTSGNVATRFNIADRGFIKEGYYADIALVNLVKGQIVTSEIIASKCGFSPFTGHRFNSSITHTIVSGTLVVENGKLTGLRGGKALRFART</sequence>
<dbReference type="PROSITE" id="PS00483">
    <property type="entry name" value="DIHYDROOROTASE_2"/>
    <property type="match status" value="1"/>
</dbReference>
<dbReference type="InterPro" id="IPR002195">
    <property type="entry name" value="Dihydroorotase_CS"/>
</dbReference>
<dbReference type="Proteomes" id="UP000824150">
    <property type="component" value="Unassembled WGS sequence"/>
</dbReference>
<dbReference type="GO" id="GO:0006145">
    <property type="term" value="P:purine nucleobase catabolic process"/>
    <property type="evidence" value="ECO:0007669"/>
    <property type="project" value="TreeGrafter"/>
</dbReference>
<keyword evidence="4" id="KW-0479">Metal-binding</keyword>
<dbReference type="Gene3D" id="2.30.40.10">
    <property type="entry name" value="Urease, subunit C, domain 1"/>
    <property type="match status" value="1"/>
</dbReference>
<gene>
    <name evidence="7" type="ORF">IAA31_08685</name>
</gene>
<dbReference type="InterPro" id="IPR032466">
    <property type="entry name" value="Metal_Hydrolase"/>
</dbReference>
<dbReference type="Gene3D" id="3.20.20.140">
    <property type="entry name" value="Metal-dependent hydrolases"/>
    <property type="match status" value="1"/>
</dbReference>
<feature type="domain" description="Amidohydrolase-related" evidence="6">
    <location>
        <begin position="52"/>
        <end position="428"/>
    </location>
</feature>
<keyword evidence="5" id="KW-0378">Hydrolase</keyword>
<dbReference type="SUPFAM" id="SSF51338">
    <property type="entry name" value="Composite domain of metallo-dependent hydrolases"/>
    <property type="match status" value="1"/>
</dbReference>
<evidence type="ECO:0000313" key="7">
    <source>
        <dbReference type="EMBL" id="MBU3827543.1"/>
    </source>
</evidence>
<dbReference type="Pfam" id="PF01979">
    <property type="entry name" value="Amidohydro_1"/>
    <property type="match status" value="1"/>
</dbReference>
<dbReference type="InterPro" id="IPR006680">
    <property type="entry name" value="Amidohydro-rel"/>
</dbReference>
<evidence type="ECO:0000259" key="6">
    <source>
        <dbReference type="Pfam" id="PF01979"/>
    </source>
</evidence>
<evidence type="ECO:0000256" key="2">
    <source>
        <dbReference type="ARBA" id="ARBA00002368"/>
    </source>
</evidence>
<dbReference type="PANTHER" id="PTHR43668:SF4">
    <property type="entry name" value="ALLANTOINASE"/>
    <property type="match status" value="1"/>
</dbReference>
<evidence type="ECO:0000256" key="3">
    <source>
        <dbReference type="ARBA" id="ARBA00010286"/>
    </source>
</evidence>
<organism evidence="7 8">
    <name type="scientific">Candidatus Anaerobiospirillum merdipullorum</name>
    <dbReference type="NCBI Taxonomy" id="2838450"/>
    <lineage>
        <taxon>Bacteria</taxon>
        <taxon>Pseudomonadati</taxon>
        <taxon>Pseudomonadota</taxon>
        <taxon>Gammaproteobacteria</taxon>
        <taxon>Aeromonadales</taxon>
        <taxon>Succinivibrionaceae</taxon>
        <taxon>Anaerobiospirillum</taxon>
    </lineage>
</organism>
<dbReference type="AlphaFoldDB" id="A0A9E2KQ03"/>
<dbReference type="PROSITE" id="PS00482">
    <property type="entry name" value="DIHYDROOROTASE_1"/>
    <property type="match status" value="1"/>
</dbReference>
<dbReference type="InterPro" id="IPR050138">
    <property type="entry name" value="DHOase/Allantoinase_Hydrolase"/>
</dbReference>
<dbReference type="EMBL" id="JAHLFG010000094">
    <property type="protein sequence ID" value="MBU3827543.1"/>
    <property type="molecule type" value="Genomic_DNA"/>
</dbReference>
<dbReference type="SUPFAM" id="SSF51556">
    <property type="entry name" value="Metallo-dependent hydrolases"/>
    <property type="match status" value="1"/>
</dbReference>
<accession>A0A9E2KQ03</accession>
<dbReference type="InterPro" id="IPR011059">
    <property type="entry name" value="Metal-dep_hydrolase_composite"/>
</dbReference>
<comment type="function">
    <text evidence="2">Catalyzes the reversible cyclization of carbamoyl aspartate to dihydroorotate.</text>
</comment>
<comment type="cofactor">
    <cofactor evidence="1">
        <name>Zn(2+)</name>
        <dbReference type="ChEBI" id="CHEBI:29105"/>
    </cofactor>
</comment>
<evidence type="ECO:0000313" key="8">
    <source>
        <dbReference type="Proteomes" id="UP000824150"/>
    </source>
</evidence>